<evidence type="ECO:0008006" key="3">
    <source>
        <dbReference type="Google" id="ProtNLM"/>
    </source>
</evidence>
<reference evidence="1 2" key="1">
    <citation type="journal article" date="2015" name="Genome Announc.">
        <title>Draft Genome of the Euendolithic (true boring) Cyanobacterium Mastigocoleus testarum strain BC008.</title>
        <authorList>
            <person name="Guida B.S."/>
            <person name="Garcia-Pichel F."/>
        </authorList>
    </citation>
    <scope>NUCLEOTIDE SEQUENCE [LARGE SCALE GENOMIC DNA]</scope>
    <source>
        <strain evidence="1 2">BC008</strain>
    </source>
</reference>
<accession>A0A0V7ZMN6</accession>
<name>A0A0V7ZMN6_9CYAN</name>
<proteinExistence type="predicted"/>
<protein>
    <recommendedName>
        <fullName evidence="3">PEP-CTERM protein-sorting domain-containing protein</fullName>
    </recommendedName>
</protein>
<sequence length="259" mass="28252">MFSLITTSAIGNFTESANAARKGKTYNKSKNLPALQFEAIFERDDNTKIKDNFLNNDNIGIFENAITVFESNFDIKNEPGRLINGSQVGGELDTLGLSSSGFKANLSAVLNNDEITYQIYFGDANNYQNPESFLRFTPIKVSSDLRYDFVNDIKSILNDSIPGIYEINEVDKTFTKSGSGILGLAINSSIKFLSADESDDLNGGTGFGNGADDLEIKQIGSQTSTEVPEPTIVLGSLFVLGVGSRFLRKHETKTSNLKP</sequence>
<organism evidence="1 2">
    <name type="scientific">Mastigocoleus testarum BC008</name>
    <dbReference type="NCBI Taxonomy" id="371196"/>
    <lineage>
        <taxon>Bacteria</taxon>
        <taxon>Bacillati</taxon>
        <taxon>Cyanobacteriota</taxon>
        <taxon>Cyanophyceae</taxon>
        <taxon>Nostocales</taxon>
        <taxon>Hapalosiphonaceae</taxon>
        <taxon>Mastigocoleus</taxon>
    </lineage>
</organism>
<dbReference type="Proteomes" id="UP000053372">
    <property type="component" value="Unassembled WGS sequence"/>
</dbReference>
<gene>
    <name evidence="1" type="ORF">BC008_22115</name>
</gene>
<keyword evidence="2" id="KW-1185">Reference proteome</keyword>
<evidence type="ECO:0000313" key="1">
    <source>
        <dbReference type="EMBL" id="KST65678.1"/>
    </source>
</evidence>
<evidence type="ECO:0000313" key="2">
    <source>
        <dbReference type="Proteomes" id="UP000053372"/>
    </source>
</evidence>
<comment type="caution">
    <text evidence="1">The sequence shown here is derived from an EMBL/GenBank/DDBJ whole genome shotgun (WGS) entry which is preliminary data.</text>
</comment>
<dbReference type="AlphaFoldDB" id="A0A0V7ZMN6"/>
<dbReference type="EMBL" id="LMTZ01000105">
    <property type="protein sequence ID" value="KST65678.1"/>
    <property type="molecule type" value="Genomic_DNA"/>
</dbReference>